<comment type="caution">
    <text evidence="1">The sequence shown here is derived from an EMBL/GenBank/DDBJ whole genome shotgun (WGS) entry which is preliminary data.</text>
</comment>
<dbReference type="InterPro" id="IPR025886">
    <property type="entry name" value="PP2-like"/>
</dbReference>
<dbReference type="STRING" id="429701.A0A2G9FZP5"/>
<name>A0A2G9FZP5_9LAMI</name>
<dbReference type="EMBL" id="NKXS01008319">
    <property type="protein sequence ID" value="PIM98527.1"/>
    <property type="molecule type" value="Genomic_DNA"/>
</dbReference>
<keyword evidence="2" id="KW-1185">Reference proteome</keyword>
<dbReference type="AlphaFoldDB" id="A0A2G9FZP5"/>
<dbReference type="PANTHER" id="PTHR32278:SF111">
    <property type="entry name" value="F-BOX PROTEIN PP2-B12-RELATED"/>
    <property type="match status" value="1"/>
</dbReference>
<dbReference type="OrthoDB" id="1918565at2759"/>
<dbReference type="Proteomes" id="UP000231279">
    <property type="component" value="Unassembled WGS sequence"/>
</dbReference>
<protein>
    <recommendedName>
        <fullName evidence="3">F-box domain-containing protein</fullName>
    </recommendedName>
</protein>
<dbReference type="PANTHER" id="PTHR32278">
    <property type="entry name" value="F-BOX DOMAIN-CONTAINING PROTEIN"/>
    <property type="match status" value="1"/>
</dbReference>
<evidence type="ECO:0000313" key="1">
    <source>
        <dbReference type="EMBL" id="PIM98527.1"/>
    </source>
</evidence>
<accession>A0A2G9FZP5</accession>
<proteinExistence type="predicted"/>
<dbReference type="Pfam" id="PF14299">
    <property type="entry name" value="PP2"/>
    <property type="match status" value="1"/>
</dbReference>
<gene>
    <name evidence="1" type="ORF">CDL12_28993</name>
</gene>
<evidence type="ECO:0000313" key="2">
    <source>
        <dbReference type="Proteomes" id="UP000231279"/>
    </source>
</evidence>
<sequence length="173" mass="19941">MLAARELSIVWGNKPEYWQWIRLPESRFSEVAELLNVCLLEIWGNINTIVLSSCTNYAAYLVFTCSTITYGFKFHPANGSVSISGHEREKRSFYLVPKEEQRQMYQIGGQLEDEAWKGTQYPTRRDDGWMEVELGEYFVKGGEDGDLDVSLVMFSGNWKRGIVIQGIEIRPKE</sequence>
<organism evidence="1 2">
    <name type="scientific">Handroanthus impetiginosus</name>
    <dbReference type="NCBI Taxonomy" id="429701"/>
    <lineage>
        <taxon>Eukaryota</taxon>
        <taxon>Viridiplantae</taxon>
        <taxon>Streptophyta</taxon>
        <taxon>Embryophyta</taxon>
        <taxon>Tracheophyta</taxon>
        <taxon>Spermatophyta</taxon>
        <taxon>Magnoliopsida</taxon>
        <taxon>eudicotyledons</taxon>
        <taxon>Gunneridae</taxon>
        <taxon>Pentapetalae</taxon>
        <taxon>asterids</taxon>
        <taxon>lamiids</taxon>
        <taxon>Lamiales</taxon>
        <taxon>Bignoniaceae</taxon>
        <taxon>Crescentiina</taxon>
        <taxon>Tabebuia alliance</taxon>
        <taxon>Handroanthus</taxon>
    </lineage>
</organism>
<reference evidence="2" key="1">
    <citation type="journal article" date="2018" name="Gigascience">
        <title>Genome assembly of the Pink Ipe (Handroanthus impetiginosus, Bignoniaceae), a highly valued, ecologically keystone Neotropical timber forest tree.</title>
        <authorList>
            <person name="Silva-Junior O.B."/>
            <person name="Grattapaglia D."/>
            <person name="Novaes E."/>
            <person name="Collevatti R.G."/>
        </authorList>
    </citation>
    <scope>NUCLEOTIDE SEQUENCE [LARGE SCALE GENOMIC DNA]</scope>
    <source>
        <strain evidence="2">cv. UFG-1</strain>
    </source>
</reference>
<evidence type="ECO:0008006" key="3">
    <source>
        <dbReference type="Google" id="ProtNLM"/>
    </source>
</evidence>